<keyword evidence="1" id="KW-0472">Membrane</keyword>
<name>A0ABP0SJF8_9DINO</name>
<dbReference type="PANTHER" id="PTHR10410">
    <property type="entry name" value="EUKARYOTIC TRANSLATION INITIATION FACTOR 3 -RELATED"/>
    <property type="match status" value="1"/>
</dbReference>
<organism evidence="3 4">
    <name type="scientific">Durusdinium trenchii</name>
    <dbReference type="NCBI Taxonomy" id="1381693"/>
    <lineage>
        <taxon>Eukaryota</taxon>
        <taxon>Sar</taxon>
        <taxon>Alveolata</taxon>
        <taxon>Dinophyceae</taxon>
        <taxon>Suessiales</taxon>
        <taxon>Symbiodiniaceae</taxon>
        <taxon>Durusdinium</taxon>
    </lineage>
</organism>
<accession>A0ABP0SJF8</accession>
<keyword evidence="1" id="KW-1133">Transmembrane helix</keyword>
<keyword evidence="1" id="KW-0812">Transmembrane</keyword>
<evidence type="ECO:0000313" key="4">
    <source>
        <dbReference type="Proteomes" id="UP001642484"/>
    </source>
</evidence>
<dbReference type="EMBL" id="CAXAMN010027717">
    <property type="protein sequence ID" value="CAK9112502.1"/>
    <property type="molecule type" value="Genomic_DNA"/>
</dbReference>
<sequence length="109" mass="12542">MELRDGLDGLVLISDHVYHACLAHALMTEREEVMGLLLGDVEHEVKIWASMTLQRSDKRPDRVEIAPEQLVAAVELAEKLKEVMKCSCRVVGWCLQIFAFFHTWIVFFQ</sequence>
<reference evidence="3 4" key="1">
    <citation type="submission" date="2024-02" db="EMBL/GenBank/DDBJ databases">
        <authorList>
            <person name="Chen Y."/>
            <person name="Shah S."/>
            <person name="Dougan E. K."/>
            <person name="Thang M."/>
            <person name="Chan C."/>
        </authorList>
    </citation>
    <scope>NUCLEOTIDE SEQUENCE [LARGE SCALE GENOMIC DNA]</scope>
</reference>
<dbReference type="SUPFAM" id="SSF102712">
    <property type="entry name" value="JAB1/MPN domain"/>
    <property type="match status" value="1"/>
</dbReference>
<evidence type="ECO:0000259" key="2">
    <source>
        <dbReference type="Pfam" id="PF01398"/>
    </source>
</evidence>
<dbReference type="Proteomes" id="UP001642484">
    <property type="component" value="Unassembled WGS sequence"/>
</dbReference>
<dbReference type="InterPro" id="IPR000555">
    <property type="entry name" value="JAMM/MPN+_dom"/>
</dbReference>
<evidence type="ECO:0000313" key="3">
    <source>
        <dbReference type="EMBL" id="CAK9112502.1"/>
    </source>
</evidence>
<dbReference type="Gene3D" id="3.40.140.10">
    <property type="entry name" value="Cytidine Deaminase, domain 2"/>
    <property type="match status" value="1"/>
</dbReference>
<gene>
    <name evidence="3" type="ORF">CCMP2556_LOCUS52141</name>
</gene>
<keyword evidence="4" id="KW-1185">Reference proteome</keyword>
<dbReference type="InterPro" id="IPR050242">
    <property type="entry name" value="JAMM_MPN+_peptidase_M67A"/>
</dbReference>
<evidence type="ECO:0000256" key="1">
    <source>
        <dbReference type="SAM" id="Phobius"/>
    </source>
</evidence>
<feature type="domain" description="JAB1/MPN/MOV34 metalloenzyme" evidence="2">
    <location>
        <begin position="11"/>
        <end position="93"/>
    </location>
</feature>
<comment type="caution">
    <text evidence="3">The sequence shown here is derived from an EMBL/GenBank/DDBJ whole genome shotgun (WGS) entry which is preliminary data.</text>
</comment>
<dbReference type="Pfam" id="PF01398">
    <property type="entry name" value="JAB"/>
    <property type="match status" value="1"/>
</dbReference>
<feature type="transmembrane region" description="Helical" evidence="1">
    <location>
        <begin position="90"/>
        <end position="108"/>
    </location>
</feature>
<proteinExistence type="predicted"/>
<protein>
    <recommendedName>
        <fullName evidence="2">JAB1/MPN/MOV34 metalloenzyme domain-containing protein</fullName>
    </recommendedName>
</protein>